<feature type="domain" description="Aminoglycoside phosphotransferase" evidence="1">
    <location>
        <begin position="21"/>
        <end position="242"/>
    </location>
</feature>
<accession>A0A5C4TI18</accession>
<dbReference type="EMBL" id="VDCQ01000001">
    <property type="protein sequence ID" value="TNJ68120.1"/>
    <property type="molecule type" value="Genomic_DNA"/>
</dbReference>
<dbReference type="Gene3D" id="3.90.1200.10">
    <property type="match status" value="1"/>
</dbReference>
<dbReference type="SUPFAM" id="SSF56112">
    <property type="entry name" value="Protein kinase-like (PK-like)"/>
    <property type="match status" value="1"/>
</dbReference>
<proteinExistence type="predicted"/>
<dbReference type="OrthoDB" id="334783at2"/>
<sequence>MDEKIRRLLAEIRHKVEFDRVEPLTKGYSNARKYILYISDRPIYLLRVYELDSYARRTEEYSYLNLHYNNGVCCQKPVCIDAHYDLKLCYLLLPYLEGNSGDEILSNLSIEEQYVQGLMAGEQLKKIHMVVPDTPINWFERRYAKYVQKKMKVKEMNIDFHKRGYIESYIERNFDLLRDSPVCFQHDDFHPSNLIFNNNILVGVIDFSRFDWGDPWEEFFKLPKYTCCISKPFAYGQVHGYFNGHIPDLFWKKYNLFVALNQHATLIGGYQGRKTIEMLKKIQGTIETHDFACGGPPKWFLEK</sequence>
<keyword evidence="2" id="KW-0808">Transferase</keyword>
<name>A0A5C4TI18_9BACL</name>
<evidence type="ECO:0000313" key="2">
    <source>
        <dbReference type="EMBL" id="TNJ68120.1"/>
    </source>
</evidence>
<dbReference type="PANTHER" id="PTHR41283:SF1">
    <property type="entry name" value="AMINOGLYCOSIDE PHOSPHOTRANSFERASE DOMAIN-CONTAINING PROTEIN"/>
    <property type="match status" value="1"/>
</dbReference>
<evidence type="ECO:0000259" key="1">
    <source>
        <dbReference type="Pfam" id="PF01636"/>
    </source>
</evidence>
<dbReference type="GO" id="GO:0016740">
    <property type="term" value="F:transferase activity"/>
    <property type="evidence" value="ECO:0007669"/>
    <property type="project" value="UniProtKB-KW"/>
</dbReference>
<dbReference type="RefSeq" id="WP_139600097.1">
    <property type="nucleotide sequence ID" value="NZ_VDCQ01000001.1"/>
</dbReference>
<protein>
    <submittedName>
        <fullName evidence="2">Aminoglycoside phosphotransferase family protein</fullName>
    </submittedName>
</protein>
<dbReference type="PANTHER" id="PTHR41283">
    <property type="entry name" value="AMINOGLYCOSIDE PHOSPHOTRANSFERASE"/>
    <property type="match status" value="1"/>
</dbReference>
<dbReference type="InterPro" id="IPR011009">
    <property type="entry name" value="Kinase-like_dom_sf"/>
</dbReference>
<dbReference type="Pfam" id="PF01636">
    <property type="entry name" value="APH"/>
    <property type="match status" value="1"/>
</dbReference>
<comment type="caution">
    <text evidence="2">The sequence shown here is derived from an EMBL/GenBank/DDBJ whole genome shotgun (WGS) entry which is preliminary data.</text>
</comment>
<reference evidence="2 3" key="1">
    <citation type="submission" date="2019-05" db="EMBL/GenBank/DDBJ databases">
        <title>We sequenced the genome of Paenibacillus hemerocallicola KCTC 33185 for further insight into its adaptation and study the phylogeny of Paenibacillus.</title>
        <authorList>
            <person name="Narsing Rao M.P."/>
        </authorList>
    </citation>
    <scope>NUCLEOTIDE SEQUENCE [LARGE SCALE GENOMIC DNA]</scope>
    <source>
        <strain evidence="2 3">KCTC 33185</strain>
    </source>
</reference>
<gene>
    <name evidence="2" type="ORF">FE784_00185</name>
</gene>
<evidence type="ECO:0000313" key="3">
    <source>
        <dbReference type="Proteomes" id="UP000307943"/>
    </source>
</evidence>
<organism evidence="2 3">
    <name type="scientific">Paenibacillus hemerocallicola</name>
    <dbReference type="NCBI Taxonomy" id="1172614"/>
    <lineage>
        <taxon>Bacteria</taxon>
        <taxon>Bacillati</taxon>
        <taxon>Bacillota</taxon>
        <taxon>Bacilli</taxon>
        <taxon>Bacillales</taxon>
        <taxon>Paenibacillaceae</taxon>
        <taxon>Paenibacillus</taxon>
    </lineage>
</organism>
<keyword evidence="3" id="KW-1185">Reference proteome</keyword>
<dbReference type="AlphaFoldDB" id="A0A5C4TI18"/>
<dbReference type="Proteomes" id="UP000307943">
    <property type="component" value="Unassembled WGS sequence"/>
</dbReference>
<dbReference type="InterPro" id="IPR002575">
    <property type="entry name" value="Aminoglycoside_PTrfase"/>
</dbReference>